<evidence type="ECO:0008006" key="3">
    <source>
        <dbReference type="Google" id="ProtNLM"/>
    </source>
</evidence>
<evidence type="ECO:0000313" key="1">
    <source>
        <dbReference type="EMBL" id="KAF0677536.1"/>
    </source>
</evidence>
<name>A0A921TEQ2_9RHOB</name>
<evidence type="ECO:0000313" key="2">
    <source>
        <dbReference type="Proteomes" id="UP000698242"/>
    </source>
</evidence>
<dbReference type="PANTHER" id="PTHR20974:SF0">
    <property type="entry name" value="UPF0585 PROTEIN CG18661"/>
    <property type="match status" value="1"/>
</dbReference>
<proteinExistence type="predicted"/>
<keyword evidence="2" id="KW-1185">Reference proteome</keyword>
<dbReference type="EMBL" id="APKE01000001">
    <property type="protein sequence ID" value="KAF0677536.1"/>
    <property type="molecule type" value="Genomic_DNA"/>
</dbReference>
<reference evidence="1" key="1">
    <citation type="submission" date="2013-03" db="EMBL/GenBank/DDBJ databases">
        <title>Genome Sequence of the Profundibacterium mesophilum strain KAUST100406-0324T from Red Sea, a novel genus in the family Rhodobacteraceae.</title>
        <authorList>
            <person name="Essack M."/>
            <person name="Alam I."/>
            <person name="Lafi F."/>
            <person name="Alawi W."/>
            <person name="Kamanu F."/>
            <person name="Al-Suwailem A."/>
            <person name="Lee O.O."/>
            <person name="Xu Y."/>
            <person name="Bajic V."/>
            <person name="Qian P.-Y."/>
            <person name="Archer J."/>
        </authorList>
    </citation>
    <scope>NUCLEOTIDE SEQUENCE</scope>
    <source>
        <strain evidence="1">KAUST100406-0324</strain>
    </source>
</reference>
<dbReference type="Proteomes" id="UP000698242">
    <property type="component" value="Unassembled WGS sequence"/>
</dbReference>
<accession>A0A921TEQ2</accession>
<dbReference type="InterPro" id="IPR029063">
    <property type="entry name" value="SAM-dependent_MTases_sf"/>
</dbReference>
<comment type="caution">
    <text evidence="1">The sequence shown here is derived from an EMBL/GenBank/DDBJ whole genome shotgun (WGS) entry which is preliminary data.</text>
</comment>
<dbReference type="InterPro" id="IPR010342">
    <property type="entry name" value="DUF938"/>
</dbReference>
<dbReference type="SUPFAM" id="SSF53335">
    <property type="entry name" value="S-adenosyl-L-methionine-dependent methyltransferases"/>
    <property type="match status" value="1"/>
</dbReference>
<dbReference type="Gene3D" id="3.40.50.150">
    <property type="entry name" value="Vaccinia Virus protein VP39"/>
    <property type="match status" value="1"/>
</dbReference>
<dbReference type="PANTHER" id="PTHR20974">
    <property type="entry name" value="UPF0585 PROTEIN CG18661"/>
    <property type="match status" value="1"/>
</dbReference>
<gene>
    <name evidence="1" type="ORF">PMES_00041</name>
</gene>
<dbReference type="Pfam" id="PF06080">
    <property type="entry name" value="DUF938"/>
    <property type="match status" value="1"/>
</dbReference>
<sequence>MRAGHDGPMSDAPSSAHVVRYTEADAAGRLHSEICLRNGPPLIAALAPWLSGASGAALEIGSGTGQHAAALSLAFPALALHASDPDETHRRSAGAWAQTLRVPPRPVFELDAARTWSDRPDISALGPLAAILAINVIHIAPAAVLAGIVRGAAARLGPSGLLIFYGPFRQEGIPLGPGNAAFDARLRESDPAWGLRAVGEIDALAAEGRLARGALIEMPAQNHLLIYRKAR</sequence>
<protein>
    <recommendedName>
        <fullName evidence="3">SAM-dependent methyltransferase</fullName>
    </recommendedName>
</protein>
<organism evidence="1 2">
    <name type="scientific">Profundibacterium mesophilum KAUST100406-0324</name>
    <dbReference type="NCBI Taxonomy" id="1037889"/>
    <lineage>
        <taxon>Bacteria</taxon>
        <taxon>Pseudomonadati</taxon>
        <taxon>Pseudomonadota</taxon>
        <taxon>Alphaproteobacteria</taxon>
        <taxon>Rhodobacterales</taxon>
        <taxon>Roseobacteraceae</taxon>
        <taxon>Profundibacterium</taxon>
    </lineage>
</organism>
<dbReference type="AlphaFoldDB" id="A0A921TEQ2"/>